<evidence type="ECO:0000256" key="10">
    <source>
        <dbReference type="SAM" id="Coils"/>
    </source>
</evidence>
<dbReference type="EMBL" id="OX597821">
    <property type="protein sequence ID" value="CAI9726672.1"/>
    <property type="molecule type" value="Genomic_DNA"/>
</dbReference>
<protein>
    <recommendedName>
        <fullName evidence="13">HAUS augmin-like complex subunit 1</fullName>
    </recommendedName>
</protein>
<evidence type="ECO:0008006" key="13">
    <source>
        <dbReference type="Google" id="ProtNLM"/>
    </source>
</evidence>
<dbReference type="PANTHER" id="PTHR31570">
    <property type="entry name" value="HAUS AUGMIN-LIKE COMPLEX SUBUNIT 1"/>
    <property type="match status" value="1"/>
</dbReference>
<dbReference type="PANTHER" id="PTHR31570:SF1">
    <property type="entry name" value="HAUS AUGMIN-LIKE COMPLEX SUBUNIT 1"/>
    <property type="match status" value="1"/>
</dbReference>
<name>A0AA36B491_OCTVU</name>
<proteinExistence type="inferred from homology"/>
<dbReference type="GO" id="GO:0007098">
    <property type="term" value="P:centrosome cycle"/>
    <property type="evidence" value="ECO:0007669"/>
    <property type="project" value="TreeGrafter"/>
</dbReference>
<dbReference type="Pfam" id="PF25762">
    <property type="entry name" value="HAUS1"/>
    <property type="match status" value="1"/>
</dbReference>
<feature type="coiled-coil region" evidence="10">
    <location>
        <begin position="262"/>
        <end position="289"/>
    </location>
</feature>
<evidence type="ECO:0000313" key="12">
    <source>
        <dbReference type="Proteomes" id="UP001162480"/>
    </source>
</evidence>
<dbReference type="GO" id="GO:0051225">
    <property type="term" value="P:spindle assembly"/>
    <property type="evidence" value="ECO:0007669"/>
    <property type="project" value="InterPro"/>
</dbReference>
<keyword evidence="5" id="KW-0493">Microtubule</keyword>
<keyword evidence="3" id="KW-0963">Cytoplasm</keyword>
<dbReference type="Proteomes" id="UP001162480">
    <property type="component" value="Chromosome 8"/>
</dbReference>
<accession>A0AA36B491</accession>
<comment type="subcellular location">
    <subcellularLocation>
        <location evidence="1">Cytoplasm</location>
        <location evidence="1">Cytoskeleton</location>
        <location evidence="1">Spindle</location>
    </subcellularLocation>
</comment>
<evidence type="ECO:0000256" key="1">
    <source>
        <dbReference type="ARBA" id="ARBA00004186"/>
    </source>
</evidence>
<keyword evidence="7 10" id="KW-0175">Coiled coil</keyword>
<dbReference type="GO" id="GO:0005874">
    <property type="term" value="C:microtubule"/>
    <property type="evidence" value="ECO:0007669"/>
    <property type="project" value="UniProtKB-KW"/>
</dbReference>
<dbReference type="GO" id="GO:0005819">
    <property type="term" value="C:spindle"/>
    <property type="evidence" value="ECO:0007669"/>
    <property type="project" value="UniProtKB-SubCell"/>
</dbReference>
<evidence type="ECO:0000256" key="5">
    <source>
        <dbReference type="ARBA" id="ARBA00022701"/>
    </source>
</evidence>
<keyword evidence="9" id="KW-0131">Cell cycle</keyword>
<reference evidence="11" key="1">
    <citation type="submission" date="2023-08" db="EMBL/GenBank/DDBJ databases">
        <authorList>
            <person name="Alioto T."/>
            <person name="Alioto T."/>
            <person name="Gomez Garrido J."/>
        </authorList>
    </citation>
    <scope>NUCLEOTIDE SEQUENCE</scope>
</reference>
<keyword evidence="4" id="KW-0132">Cell division</keyword>
<keyword evidence="6" id="KW-0498">Mitosis</keyword>
<evidence type="ECO:0000256" key="3">
    <source>
        <dbReference type="ARBA" id="ARBA00022490"/>
    </source>
</evidence>
<evidence type="ECO:0000313" key="11">
    <source>
        <dbReference type="EMBL" id="CAI9726672.1"/>
    </source>
</evidence>
<evidence type="ECO:0000256" key="9">
    <source>
        <dbReference type="ARBA" id="ARBA00023306"/>
    </source>
</evidence>
<organism evidence="11 12">
    <name type="scientific">Octopus vulgaris</name>
    <name type="common">Common octopus</name>
    <dbReference type="NCBI Taxonomy" id="6645"/>
    <lineage>
        <taxon>Eukaryota</taxon>
        <taxon>Metazoa</taxon>
        <taxon>Spiralia</taxon>
        <taxon>Lophotrochozoa</taxon>
        <taxon>Mollusca</taxon>
        <taxon>Cephalopoda</taxon>
        <taxon>Coleoidea</taxon>
        <taxon>Octopodiformes</taxon>
        <taxon>Octopoda</taxon>
        <taxon>Incirrata</taxon>
        <taxon>Octopodidae</taxon>
        <taxon>Octopus</taxon>
    </lineage>
</organism>
<dbReference type="AlphaFoldDB" id="A0AA36B491"/>
<evidence type="ECO:0000256" key="4">
    <source>
        <dbReference type="ARBA" id="ARBA00022618"/>
    </source>
</evidence>
<dbReference type="GO" id="GO:0051301">
    <property type="term" value="P:cell division"/>
    <property type="evidence" value="ECO:0007669"/>
    <property type="project" value="UniProtKB-KW"/>
</dbReference>
<keyword evidence="12" id="KW-1185">Reference proteome</keyword>
<evidence type="ECO:0000256" key="6">
    <source>
        <dbReference type="ARBA" id="ARBA00022776"/>
    </source>
</evidence>
<dbReference type="GO" id="GO:0070652">
    <property type="term" value="C:HAUS complex"/>
    <property type="evidence" value="ECO:0007669"/>
    <property type="project" value="InterPro"/>
</dbReference>
<gene>
    <name evidence="11" type="ORF">OCTVUL_1B025259</name>
</gene>
<evidence type="ECO:0000256" key="7">
    <source>
        <dbReference type="ARBA" id="ARBA00023054"/>
    </source>
</evidence>
<comment type="similarity">
    <text evidence="2">Belongs to the HAUS1 family.</text>
</comment>
<evidence type="ECO:0000256" key="2">
    <source>
        <dbReference type="ARBA" id="ARBA00005479"/>
    </source>
</evidence>
<evidence type="ECO:0000256" key="8">
    <source>
        <dbReference type="ARBA" id="ARBA00023212"/>
    </source>
</evidence>
<dbReference type="GO" id="GO:0005829">
    <property type="term" value="C:cytosol"/>
    <property type="evidence" value="ECO:0007669"/>
    <property type="project" value="TreeGrafter"/>
</dbReference>
<keyword evidence="8" id="KW-0206">Cytoskeleton</keyword>
<dbReference type="InterPro" id="IPR026243">
    <property type="entry name" value="HAUS1"/>
</dbReference>
<sequence>MRTADGARFKFSTAFIMSDVGSSFEIEEWLQEILGKGDYLYEANNRSLCLLKQLMCINKISKKNDVLRLSDLHDKTMEYRQEMFSYKAATEYLGIVPALLNTSGFSNLKILTTLAQKLFSNQINDNFSDNCYMMALMYLHQKFALVKNDGIASKQSLFDLNSSTSGQIDNEQLIETTDCLRKRITSSKLEEEMKMSKYFASKNNSYKNRFNQENKKLTETGVKSYLHHGHLEKNSQEVSKLQRLTSTIQTKLSVYEKLPASFNLLNITLAEKQAEKACLEEKLNLLFKQVDISDELK</sequence>